<evidence type="ECO:0000313" key="4">
    <source>
        <dbReference type="EnsemblMetazoa" id="CapteP98393"/>
    </source>
</evidence>
<dbReference type="InterPro" id="IPR041611">
    <property type="entry name" value="SKICH"/>
</dbReference>
<organism evidence="3">
    <name type="scientific">Capitella teleta</name>
    <name type="common">Polychaete worm</name>
    <dbReference type="NCBI Taxonomy" id="283909"/>
    <lineage>
        <taxon>Eukaryota</taxon>
        <taxon>Metazoa</taxon>
        <taxon>Spiralia</taxon>
        <taxon>Lophotrochozoa</taxon>
        <taxon>Annelida</taxon>
        <taxon>Polychaeta</taxon>
        <taxon>Sedentaria</taxon>
        <taxon>Scolecida</taxon>
        <taxon>Capitellidae</taxon>
        <taxon>Capitella</taxon>
    </lineage>
</organism>
<reference evidence="5" key="1">
    <citation type="submission" date="2012-12" db="EMBL/GenBank/DDBJ databases">
        <authorList>
            <person name="Hellsten U."/>
            <person name="Grimwood J."/>
            <person name="Chapman J.A."/>
            <person name="Shapiro H."/>
            <person name="Aerts A."/>
            <person name="Otillar R.P."/>
            <person name="Terry A.Y."/>
            <person name="Boore J.L."/>
            <person name="Simakov O."/>
            <person name="Marletaz F."/>
            <person name="Cho S.-J."/>
            <person name="Edsinger-Gonzales E."/>
            <person name="Havlak P."/>
            <person name="Kuo D.-H."/>
            <person name="Larsson T."/>
            <person name="Lv J."/>
            <person name="Arendt D."/>
            <person name="Savage R."/>
            <person name="Osoegawa K."/>
            <person name="de Jong P."/>
            <person name="Lindberg D.R."/>
            <person name="Seaver E.C."/>
            <person name="Weisblat D.A."/>
            <person name="Putnam N.H."/>
            <person name="Grigoriev I.V."/>
            <person name="Rokhsar D.S."/>
        </authorList>
    </citation>
    <scope>NUCLEOTIDE SEQUENCE</scope>
    <source>
        <strain evidence="5">I ESC-2004</strain>
    </source>
</reference>
<feature type="non-terminal residue" evidence="3">
    <location>
        <position position="1"/>
    </location>
</feature>
<dbReference type="AlphaFoldDB" id="R7V528"/>
<comment type="similarity">
    <text evidence="1">Belongs to the inositol 1,4,5-trisphosphate 5-phosphatase type II family.</text>
</comment>
<dbReference type="PANTHER" id="PTHR11200">
    <property type="entry name" value="INOSITOL 5-PHOSPHATASE"/>
    <property type="match status" value="1"/>
</dbReference>
<dbReference type="InterPro" id="IPR036691">
    <property type="entry name" value="Endo/exonu/phosph_ase_sf"/>
</dbReference>
<dbReference type="Pfam" id="PF17751">
    <property type="entry name" value="SKICH"/>
    <property type="match status" value="1"/>
</dbReference>
<dbReference type="Pfam" id="PF22669">
    <property type="entry name" value="Exo_endo_phos2"/>
    <property type="match status" value="1"/>
</dbReference>
<dbReference type="GO" id="GO:0004439">
    <property type="term" value="F:phosphatidylinositol-4,5-bisphosphate 5-phosphatase activity"/>
    <property type="evidence" value="ECO:0007669"/>
    <property type="project" value="TreeGrafter"/>
</dbReference>
<dbReference type="InterPro" id="IPR046985">
    <property type="entry name" value="IP5"/>
</dbReference>
<dbReference type="FunFam" id="3.60.10.10:FF:000060">
    <property type="entry name" value="Uncharacterized protein, isoform C"/>
    <property type="match status" value="1"/>
</dbReference>
<dbReference type="GO" id="GO:0001726">
    <property type="term" value="C:ruffle"/>
    <property type="evidence" value="ECO:0007669"/>
    <property type="project" value="TreeGrafter"/>
</dbReference>
<proteinExistence type="inferred from homology"/>
<evidence type="ECO:0000259" key="2">
    <source>
        <dbReference type="SMART" id="SM00128"/>
    </source>
</evidence>
<dbReference type="OMA" id="NSECQHI"/>
<dbReference type="SMART" id="SM00128">
    <property type="entry name" value="IPPc"/>
    <property type="match status" value="1"/>
</dbReference>
<dbReference type="EMBL" id="KB295062">
    <property type="protein sequence ID" value="ELU13654.1"/>
    <property type="molecule type" value="Genomic_DNA"/>
</dbReference>
<sequence>RIHIVTWNVADEGPPDDFTRLLKLDSKVLPNIYAIGLQEMNASTGAMITDSIYEDQWTKSLSECLCQRNYVRVKSVRMMGIMLFVFVRRIDLLYVSNIESEFARTGFGGLWGNKGGVSVRMAVSGVNICFVNCHLAAHLPNVSDRIADYDDIIDTHKFRDEEVDCIMDHDYVFWMGDLNFRLDEISRDEVVKRVQNNDLESLYQYDQLKKAMAEEVILVDFQEGPLTFPPSYKFDKKTNVYDTSSKKRKPGWCDRILWMVHPDTFEDVPLSVRQVAYSSIPEYTDSDHKPVIAEFVIQVLHHPTELPILFEPQDVWCTFKSNKCCYTIVSEQLAVGPWDWIGLFKYDFKHPKDYQTYSWAAQKGDDLHDGTLMYEISFEDHAIKHLEAGLYCLCYFSYRKNCLMGYSDCFRVSAGLLTS</sequence>
<reference evidence="4" key="3">
    <citation type="submission" date="2015-06" db="UniProtKB">
        <authorList>
            <consortium name="EnsemblMetazoa"/>
        </authorList>
    </citation>
    <scope>IDENTIFICATION</scope>
</reference>
<dbReference type="STRING" id="283909.R7V528"/>
<name>R7V528_CAPTE</name>
<dbReference type="HOGENOM" id="CLU_011711_3_2_1"/>
<dbReference type="InterPro" id="IPR000300">
    <property type="entry name" value="IPPc"/>
</dbReference>
<evidence type="ECO:0000313" key="3">
    <source>
        <dbReference type="EMBL" id="ELU13654.1"/>
    </source>
</evidence>
<dbReference type="OrthoDB" id="62798at2759"/>
<reference evidence="3 5" key="2">
    <citation type="journal article" date="2013" name="Nature">
        <title>Insights into bilaterian evolution from three spiralian genomes.</title>
        <authorList>
            <person name="Simakov O."/>
            <person name="Marletaz F."/>
            <person name="Cho S.J."/>
            <person name="Edsinger-Gonzales E."/>
            <person name="Havlak P."/>
            <person name="Hellsten U."/>
            <person name="Kuo D.H."/>
            <person name="Larsson T."/>
            <person name="Lv J."/>
            <person name="Arendt D."/>
            <person name="Savage R."/>
            <person name="Osoegawa K."/>
            <person name="de Jong P."/>
            <person name="Grimwood J."/>
            <person name="Chapman J.A."/>
            <person name="Shapiro H."/>
            <person name="Aerts A."/>
            <person name="Otillar R.P."/>
            <person name="Terry A.Y."/>
            <person name="Boore J.L."/>
            <person name="Grigoriev I.V."/>
            <person name="Lindberg D.R."/>
            <person name="Seaver E.C."/>
            <person name="Weisblat D.A."/>
            <person name="Putnam N.H."/>
            <person name="Rokhsar D.S."/>
        </authorList>
    </citation>
    <scope>NUCLEOTIDE SEQUENCE</scope>
    <source>
        <strain evidence="3 5">I ESC-2004</strain>
    </source>
</reference>
<evidence type="ECO:0000313" key="5">
    <source>
        <dbReference type="Proteomes" id="UP000014760"/>
    </source>
</evidence>
<dbReference type="PANTHER" id="PTHR11200:SF275">
    <property type="entry name" value="LD06095P"/>
    <property type="match status" value="1"/>
</dbReference>
<accession>R7V528</accession>
<dbReference type="Gene3D" id="3.60.10.10">
    <property type="entry name" value="Endonuclease/exonuclease/phosphatase"/>
    <property type="match status" value="1"/>
</dbReference>
<dbReference type="EnsemblMetazoa" id="CapteT98393">
    <property type="protein sequence ID" value="CapteP98393"/>
    <property type="gene ID" value="CapteG98393"/>
</dbReference>
<dbReference type="Gene3D" id="2.60.40.2840">
    <property type="match status" value="1"/>
</dbReference>
<dbReference type="FunCoup" id="R7V528">
    <property type="interactions" value="1526"/>
</dbReference>
<dbReference type="GO" id="GO:0046856">
    <property type="term" value="P:phosphatidylinositol dephosphorylation"/>
    <property type="evidence" value="ECO:0007669"/>
    <property type="project" value="InterPro"/>
</dbReference>
<dbReference type="GO" id="GO:0005737">
    <property type="term" value="C:cytoplasm"/>
    <property type="evidence" value="ECO:0007669"/>
    <property type="project" value="TreeGrafter"/>
</dbReference>
<dbReference type="SUPFAM" id="SSF56219">
    <property type="entry name" value="DNase I-like"/>
    <property type="match status" value="1"/>
</dbReference>
<dbReference type="GO" id="GO:0005886">
    <property type="term" value="C:plasma membrane"/>
    <property type="evidence" value="ECO:0007669"/>
    <property type="project" value="TreeGrafter"/>
</dbReference>
<protein>
    <recommendedName>
        <fullName evidence="2">Inositol polyphosphate-related phosphatase domain-containing protein</fullName>
    </recommendedName>
</protein>
<dbReference type="EMBL" id="AMQN01000719">
    <property type="status" value="NOT_ANNOTATED_CDS"/>
    <property type="molecule type" value="Genomic_DNA"/>
</dbReference>
<keyword evidence="5" id="KW-1185">Reference proteome</keyword>
<dbReference type="Proteomes" id="UP000014760">
    <property type="component" value="Unassembled WGS sequence"/>
</dbReference>
<feature type="domain" description="Inositol polyphosphate-related phosphatase" evidence="2">
    <location>
        <begin position="1"/>
        <end position="303"/>
    </location>
</feature>
<evidence type="ECO:0000256" key="1">
    <source>
        <dbReference type="ARBA" id="ARBA00005910"/>
    </source>
</evidence>
<gene>
    <name evidence="3" type="ORF">CAPTEDRAFT_98393</name>
</gene>